<proteinExistence type="predicted"/>
<keyword evidence="2" id="KW-1185">Reference proteome</keyword>
<dbReference type="Proteomes" id="UP000290289">
    <property type="component" value="Chromosome 11"/>
</dbReference>
<evidence type="ECO:0000313" key="1">
    <source>
        <dbReference type="EMBL" id="RXH82898.1"/>
    </source>
</evidence>
<accession>A0A498IH07</accession>
<comment type="caution">
    <text evidence="1">The sequence shown here is derived from an EMBL/GenBank/DDBJ whole genome shotgun (WGS) entry which is preliminary data.</text>
</comment>
<dbReference type="STRING" id="3750.A0A498IH07"/>
<evidence type="ECO:0000313" key="2">
    <source>
        <dbReference type="Proteomes" id="UP000290289"/>
    </source>
</evidence>
<dbReference type="AlphaFoldDB" id="A0A498IH07"/>
<reference evidence="1 2" key="1">
    <citation type="submission" date="2018-10" db="EMBL/GenBank/DDBJ databases">
        <title>A high-quality apple genome assembly.</title>
        <authorList>
            <person name="Hu J."/>
        </authorList>
    </citation>
    <scope>NUCLEOTIDE SEQUENCE [LARGE SCALE GENOMIC DNA]</scope>
    <source>
        <strain evidence="2">cv. HFTH1</strain>
        <tissue evidence="1">Young leaf</tissue>
    </source>
</reference>
<name>A0A498IH07_MALDO</name>
<organism evidence="1 2">
    <name type="scientific">Malus domestica</name>
    <name type="common">Apple</name>
    <name type="synonym">Pyrus malus</name>
    <dbReference type="NCBI Taxonomy" id="3750"/>
    <lineage>
        <taxon>Eukaryota</taxon>
        <taxon>Viridiplantae</taxon>
        <taxon>Streptophyta</taxon>
        <taxon>Embryophyta</taxon>
        <taxon>Tracheophyta</taxon>
        <taxon>Spermatophyta</taxon>
        <taxon>Magnoliopsida</taxon>
        <taxon>eudicotyledons</taxon>
        <taxon>Gunneridae</taxon>
        <taxon>Pentapetalae</taxon>
        <taxon>rosids</taxon>
        <taxon>fabids</taxon>
        <taxon>Rosales</taxon>
        <taxon>Rosaceae</taxon>
        <taxon>Amygdaloideae</taxon>
        <taxon>Maleae</taxon>
        <taxon>Malus</taxon>
    </lineage>
</organism>
<gene>
    <name evidence="1" type="ORF">DVH24_003396</name>
</gene>
<protein>
    <submittedName>
        <fullName evidence="1">Uncharacterized protein</fullName>
    </submittedName>
</protein>
<sequence>MGVFSWKIAKSVEAMFLRWAMKRVCKFQLNKKLAQFDVQLSEGTIQLGKDQSLRSDGWLRSVGGQCPIGCVVCLCDLLVGFETIGQLIQERCT</sequence>
<dbReference type="EMBL" id="RDQH01000337">
    <property type="protein sequence ID" value="RXH82898.1"/>
    <property type="molecule type" value="Genomic_DNA"/>
</dbReference>